<feature type="chain" id="PRO_5007287424" evidence="3">
    <location>
        <begin position="23"/>
        <end position="367"/>
    </location>
</feature>
<reference evidence="5 8" key="1">
    <citation type="journal article" date="2015" name="Parasit. Vectors">
        <title>Draft genome of the scabies mite.</title>
        <authorList>
            <person name="Rider S.D.Jr."/>
            <person name="Morgan M.S."/>
            <person name="Arlian L.G."/>
        </authorList>
    </citation>
    <scope>NUCLEOTIDE SEQUENCE [LARGE SCALE GENOMIC DNA]</scope>
    <source>
        <strain evidence="5">Arlian Lab</strain>
    </source>
</reference>
<organism evidence="5 8">
    <name type="scientific">Sarcoptes scabiei</name>
    <name type="common">Itch mite</name>
    <name type="synonym">Acarus scabiei</name>
    <dbReference type="NCBI Taxonomy" id="52283"/>
    <lineage>
        <taxon>Eukaryota</taxon>
        <taxon>Metazoa</taxon>
        <taxon>Ecdysozoa</taxon>
        <taxon>Arthropoda</taxon>
        <taxon>Chelicerata</taxon>
        <taxon>Arachnida</taxon>
        <taxon>Acari</taxon>
        <taxon>Acariformes</taxon>
        <taxon>Sarcoptiformes</taxon>
        <taxon>Astigmata</taxon>
        <taxon>Psoroptidia</taxon>
        <taxon>Sarcoptoidea</taxon>
        <taxon>Sarcoptidae</taxon>
        <taxon>Sarcoptinae</taxon>
        <taxon>Sarcoptes</taxon>
    </lineage>
</organism>
<evidence type="ECO:0000313" key="5">
    <source>
        <dbReference type="EMBL" id="KPM06016.1"/>
    </source>
</evidence>
<evidence type="ECO:0000256" key="2">
    <source>
        <dbReference type="SAM" id="Phobius"/>
    </source>
</evidence>
<dbReference type="EnsemblMetazoa" id="SSS_525s_mrna">
    <property type="protein sequence ID" value="KAF7489460.1"/>
    <property type="gene ID" value="SSS_525"/>
</dbReference>
<dbReference type="OMA" id="YEHDSSA"/>
<proteinExistence type="predicted"/>
<dbReference type="EMBL" id="JXLN01010611">
    <property type="protein sequence ID" value="KPM06016.1"/>
    <property type="molecule type" value="Genomic_DNA"/>
</dbReference>
<evidence type="ECO:0000256" key="1">
    <source>
        <dbReference type="SAM" id="MobiDB-lite"/>
    </source>
</evidence>
<keyword evidence="3" id="KW-0732">Signal</keyword>
<protein>
    <submittedName>
        <fullName evidence="5 6">Uncharacterized protein</fullName>
    </submittedName>
</protein>
<sequence length="367" mass="40036">MAQTTSIICLLLLGTIVSTIDAISKKSDDPSVNQSVHPQMGSGQNGQYSPMASHPYSPNHDHSDQSQQLQSGSQSSNLYYYYYPVQDKQKDQTYHSVSASGQHQQQLSHDNVDQNSMDAAASGSEISYSAPDLGHDYQAQAQSFDAQTLSNLASQFQQQYYNNAQNNYDPNSAALGYGSQADASAHIASQVHPGYQGQLGPQGSFAFAPQGSPYGQHIFPNYGSNGQAIQPQNTEVSGIASGLKKYGLGSILMPVLAIAGLSLLLPTVTSLGTTTTKTKRSIEDSPLSSYIEKMDAYYKMYNKAMEKEECMNRMICELGDTFSDVRGRSALLMVAENLAPQWMEKKMNVFKIGALSKDHHKCKKYVC</sequence>
<dbReference type="VEuPathDB" id="VectorBase:SSCA005146"/>
<keyword evidence="2" id="KW-0812">Transmembrane</keyword>
<dbReference type="Proteomes" id="UP000616769">
    <property type="component" value="Unassembled WGS sequence"/>
</dbReference>
<feature type="transmembrane region" description="Helical" evidence="2">
    <location>
        <begin position="251"/>
        <end position="271"/>
    </location>
</feature>
<dbReference type="OrthoDB" id="6376270at2759"/>
<evidence type="ECO:0000256" key="3">
    <source>
        <dbReference type="SAM" id="SignalP"/>
    </source>
</evidence>
<dbReference type="EMBL" id="WVUK01000065">
    <property type="protein sequence ID" value="KAF7489460.1"/>
    <property type="molecule type" value="Genomic_DNA"/>
</dbReference>
<feature type="signal peptide" evidence="3">
    <location>
        <begin position="1"/>
        <end position="22"/>
    </location>
</feature>
<keyword evidence="2" id="KW-1133">Transmembrane helix</keyword>
<dbReference type="AlphaFoldDB" id="A0A132A4T5"/>
<accession>A0A132A4T5</accession>
<keyword evidence="7" id="KW-1185">Reference proteome</keyword>
<evidence type="ECO:0000313" key="8">
    <source>
        <dbReference type="Proteomes" id="UP000616769"/>
    </source>
</evidence>
<reference evidence="4" key="3">
    <citation type="submission" date="2020-01" db="EMBL/GenBank/DDBJ databases">
        <authorList>
            <person name="Korhonen P.K.K."/>
            <person name="Guangxu M.G."/>
            <person name="Wang T.W."/>
            <person name="Stroehlein A.J.S."/>
            <person name="Young N.D."/>
            <person name="Ang C.-S.A."/>
            <person name="Fernando D.W.F."/>
            <person name="Lu H.L."/>
            <person name="Taylor S.T."/>
            <person name="Ehtesham M.E.M."/>
            <person name="Najaraj S.H.N."/>
            <person name="Harsha G.H.G."/>
            <person name="Madugundu A.M."/>
            <person name="Renuse S.R."/>
            <person name="Holt D.H."/>
            <person name="Pandey A.P."/>
            <person name="Papenfuss A.P."/>
            <person name="Gasser R.B.G."/>
            <person name="Fischer K.F."/>
        </authorList>
    </citation>
    <scope>NUCLEOTIDE SEQUENCE</scope>
    <source>
        <strain evidence="4">SSS_KF_BRIS2020</strain>
    </source>
</reference>
<feature type="region of interest" description="Disordered" evidence="1">
    <location>
        <begin position="91"/>
        <end position="121"/>
    </location>
</feature>
<feature type="compositionally biased region" description="Polar residues" evidence="1">
    <location>
        <begin position="30"/>
        <end position="50"/>
    </location>
</feature>
<feature type="region of interest" description="Disordered" evidence="1">
    <location>
        <begin position="25"/>
        <end position="71"/>
    </location>
</feature>
<dbReference type="Proteomes" id="UP000070412">
    <property type="component" value="Unassembled WGS sequence"/>
</dbReference>
<reference evidence="7" key="2">
    <citation type="journal article" date="2020" name="PLoS Negl. Trop. Dis.">
        <title>High-quality nuclear genome for Sarcoptes scabiei-A critical resource for a neglected parasite.</title>
        <authorList>
            <person name="Korhonen P.K."/>
            <person name="Gasser R.B."/>
            <person name="Ma G."/>
            <person name="Wang T."/>
            <person name="Stroehlein A.J."/>
            <person name="Young N.D."/>
            <person name="Ang C.S."/>
            <person name="Fernando D.D."/>
            <person name="Lu H.C."/>
            <person name="Taylor S."/>
            <person name="Reynolds S.L."/>
            <person name="Mofiz E."/>
            <person name="Najaraj S.H."/>
            <person name="Gowda H."/>
            <person name="Madugundu A."/>
            <person name="Renuse S."/>
            <person name="Holt D."/>
            <person name="Pandey A."/>
            <person name="Papenfuss A.T."/>
            <person name="Fischer K."/>
        </authorList>
    </citation>
    <scope>NUCLEOTIDE SEQUENCE [LARGE SCALE GENOMIC DNA]</scope>
</reference>
<evidence type="ECO:0000313" key="4">
    <source>
        <dbReference type="EMBL" id="KAF7489460.1"/>
    </source>
</evidence>
<gene>
    <name evidence="5" type="ORF">QR98_0044890</name>
    <name evidence="4" type="ORF">SSS_525</name>
</gene>
<keyword evidence="2" id="KW-0472">Membrane</keyword>
<evidence type="ECO:0000313" key="6">
    <source>
        <dbReference type="EnsemblMetazoa" id="KAF7489460.1"/>
    </source>
</evidence>
<evidence type="ECO:0000313" key="7">
    <source>
        <dbReference type="Proteomes" id="UP000070412"/>
    </source>
</evidence>
<reference evidence="6" key="4">
    <citation type="submission" date="2022-06" db="UniProtKB">
        <authorList>
            <consortium name="EnsemblMetazoa"/>
        </authorList>
    </citation>
    <scope>IDENTIFICATION</scope>
</reference>
<name>A0A132A4T5_SARSC</name>
<feature type="compositionally biased region" description="Polar residues" evidence="1">
    <location>
        <begin position="94"/>
        <end position="117"/>
    </location>
</feature>